<evidence type="ECO:0000313" key="2">
    <source>
        <dbReference type="EMBL" id="QKE92210.1"/>
    </source>
</evidence>
<proteinExistence type="predicted"/>
<accession>A0A6M8HV77</accession>
<evidence type="ECO:0000313" key="3">
    <source>
        <dbReference type="Proteomes" id="UP000500767"/>
    </source>
</evidence>
<dbReference type="KEGG" id="lck:HN018_21170"/>
<dbReference type="Pfam" id="PF04028">
    <property type="entry name" value="DUF374"/>
    <property type="match status" value="1"/>
</dbReference>
<evidence type="ECO:0000259" key="1">
    <source>
        <dbReference type="Pfam" id="PF04028"/>
    </source>
</evidence>
<reference evidence="2 3" key="1">
    <citation type="journal article" date="2014" name="World J. Microbiol. Biotechnol.">
        <title>Biodiversity and physiological characteristics of Antarctic and Arctic lichens-associated bacteria.</title>
        <authorList>
            <person name="Lee Y.M."/>
            <person name="Kim E.H."/>
            <person name="Lee H.K."/>
            <person name="Hong S.G."/>
        </authorList>
    </citation>
    <scope>NUCLEOTIDE SEQUENCE [LARGE SCALE GENOMIC DNA]</scope>
    <source>
        <strain evidence="2 3">PAMC 26569</strain>
    </source>
</reference>
<sequence length="236" mass="25547">MKRLIRSRFVRMLSARVIGLYLVVALRTTRWTVEAPDEAWPYMLGVDGRSAIVAFWHEFLPLVPALWWHAHRASPGLRMTVLISRHRDGRMMTDIVRKWDVQVIAGSSDRPKPGDTGPSRDKGGAAAMRSLLGLLRSGSLVAITPDGPRGPRRIVQPGVARLAALSGVPVVPAAASCRPSRRLRSWDRMVLPLPFGRGRIVCGAPIPVPRHDWEAASAAIAAALDAVAAKAEAGGA</sequence>
<dbReference type="AlphaFoldDB" id="A0A6M8HV77"/>
<gene>
    <name evidence="2" type="ORF">HN018_21170</name>
</gene>
<dbReference type="Proteomes" id="UP000500767">
    <property type="component" value="Chromosome"/>
</dbReference>
<dbReference type="EMBL" id="CP053708">
    <property type="protein sequence ID" value="QKE92210.1"/>
    <property type="molecule type" value="Genomic_DNA"/>
</dbReference>
<organism evidence="2 3">
    <name type="scientific">Lichenicola cladoniae</name>
    <dbReference type="NCBI Taxonomy" id="1484109"/>
    <lineage>
        <taxon>Bacteria</taxon>
        <taxon>Pseudomonadati</taxon>
        <taxon>Pseudomonadota</taxon>
        <taxon>Alphaproteobacteria</taxon>
        <taxon>Acetobacterales</taxon>
        <taxon>Acetobacteraceae</taxon>
        <taxon>Lichenicola</taxon>
    </lineage>
</organism>
<name>A0A6M8HV77_9PROT</name>
<dbReference type="InterPro" id="IPR007172">
    <property type="entry name" value="DUF374"/>
</dbReference>
<keyword evidence="3" id="KW-1185">Reference proteome</keyword>
<dbReference type="SUPFAM" id="SSF69593">
    <property type="entry name" value="Glycerol-3-phosphate (1)-acyltransferase"/>
    <property type="match status" value="1"/>
</dbReference>
<feature type="domain" description="DUF374" evidence="1">
    <location>
        <begin position="75"/>
        <end position="152"/>
    </location>
</feature>
<dbReference type="RefSeq" id="WP_171836955.1">
    <property type="nucleotide sequence ID" value="NZ_CP053708.1"/>
</dbReference>
<protein>
    <submittedName>
        <fullName evidence="2">DUF374 domain-containing protein</fullName>
    </submittedName>
</protein>